<dbReference type="InterPro" id="IPR028994">
    <property type="entry name" value="Integrin_alpha_N"/>
</dbReference>
<comment type="caution">
    <text evidence="2">The sequence shown here is derived from an EMBL/GenBank/DDBJ whole genome shotgun (WGS) entry which is preliminary data.</text>
</comment>
<gene>
    <name evidence="2" type="ORF">SMN809_LOCUS69502</name>
</gene>
<dbReference type="AlphaFoldDB" id="A0A8S3HI23"/>
<dbReference type="Gene3D" id="2.130.10.130">
    <property type="entry name" value="Integrin alpha, N-terminal"/>
    <property type="match status" value="1"/>
</dbReference>
<protein>
    <recommendedName>
        <fullName evidence="4">VCBS repeat-containing protein</fullName>
    </recommendedName>
</protein>
<keyword evidence="1" id="KW-0732">Signal</keyword>
<proteinExistence type="predicted"/>
<dbReference type="EMBL" id="CAJOBI010319621">
    <property type="protein sequence ID" value="CAF5182903.1"/>
    <property type="molecule type" value="Genomic_DNA"/>
</dbReference>
<organism evidence="2 3">
    <name type="scientific">Rotaria magnacalcarata</name>
    <dbReference type="NCBI Taxonomy" id="392030"/>
    <lineage>
        <taxon>Eukaryota</taxon>
        <taxon>Metazoa</taxon>
        <taxon>Spiralia</taxon>
        <taxon>Gnathifera</taxon>
        <taxon>Rotifera</taxon>
        <taxon>Eurotatoria</taxon>
        <taxon>Bdelloidea</taxon>
        <taxon>Philodinida</taxon>
        <taxon>Philodinidae</taxon>
        <taxon>Rotaria</taxon>
    </lineage>
</organism>
<dbReference type="Pfam" id="PF13517">
    <property type="entry name" value="FG-GAP_3"/>
    <property type="match status" value="2"/>
</dbReference>
<accession>A0A8S3HI23</accession>
<dbReference type="Gene3D" id="2.30.30.100">
    <property type="match status" value="2"/>
</dbReference>
<dbReference type="SUPFAM" id="SSF69318">
    <property type="entry name" value="Integrin alpha N-terminal domain"/>
    <property type="match status" value="1"/>
</dbReference>
<evidence type="ECO:0000313" key="2">
    <source>
        <dbReference type="EMBL" id="CAF5182903.1"/>
    </source>
</evidence>
<evidence type="ECO:0000256" key="1">
    <source>
        <dbReference type="ARBA" id="ARBA00022729"/>
    </source>
</evidence>
<evidence type="ECO:0008006" key="4">
    <source>
        <dbReference type="Google" id="ProtNLM"/>
    </source>
</evidence>
<dbReference type="Proteomes" id="UP000676336">
    <property type="component" value="Unassembled WGS sequence"/>
</dbReference>
<feature type="non-terminal residue" evidence="2">
    <location>
        <position position="222"/>
    </location>
</feature>
<reference evidence="2" key="1">
    <citation type="submission" date="2021-02" db="EMBL/GenBank/DDBJ databases">
        <authorList>
            <person name="Nowell W R."/>
        </authorList>
    </citation>
    <scope>NUCLEOTIDE SEQUENCE</scope>
</reference>
<evidence type="ECO:0000313" key="3">
    <source>
        <dbReference type="Proteomes" id="UP000676336"/>
    </source>
</evidence>
<dbReference type="InterPro" id="IPR013517">
    <property type="entry name" value="FG-GAP"/>
</dbReference>
<feature type="non-terminal residue" evidence="2">
    <location>
        <position position="1"/>
    </location>
</feature>
<name>A0A8S3HI23_9BILA</name>
<sequence>PKCDINFTPRIPDLIHYEYGPRSLAIGDFNDDNWPDIVVANYAADNIAIYFGYGNGSMKSSNTYSTGSGSTPCMVAVGDFDKDGRLDVAVSNFGTNSVNVLMRFQYEVFANQTTLSIASSRPIWIHVTYLNNDTAIDIVTANYGTQSVSIFYGHGDGSFAKPSTYSTGFDSFPLAVVSGDFNNDNQMDLAIANYGTNTVGILLGNSNGTFSKQSTLSTGPNS</sequence>
<dbReference type="PANTHER" id="PTHR46580">
    <property type="entry name" value="SENSOR KINASE-RELATED"/>
    <property type="match status" value="1"/>
</dbReference>